<evidence type="ECO:0008006" key="3">
    <source>
        <dbReference type="Google" id="ProtNLM"/>
    </source>
</evidence>
<dbReference type="OrthoDB" id="9814791at2"/>
<dbReference type="InParanoid" id="A0A4R6QFP6"/>
<sequence length="189" mass="20923">MDNATVTEVQRRTVLQLAAGLATAGSAALNTVRAAAIAPTPTGKPGDFDFLSGHWKIKNRRLKDGAWDEFDSEASVHAILGGVISVEELRIPARNFSGMGLRMLDVERKLWADYWVNGKSGVLAPPPAWGSFVDGRGTWDSDETDADKPIIVRGVWDQITPTSCRWFQAVSRDDGKTWQENWVMHWTRA</sequence>
<name>A0A4R6QFP6_9BURK</name>
<keyword evidence="2" id="KW-1185">Reference proteome</keyword>
<evidence type="ECO:0000313" key="1">
    <source>
        <dbReference type="EMBL" id="TDP61607.1"/>
    </source>
</evidence>
<comment type="caution">
    <text evidence="1">The sequence shown here is derived from an EMBL/GenBank/DDBJ whole genome shotgun (WGS) entry which is preliminary data.</text>
</comment>
<evidence type="ECO:0000313" key="2">
    <source>
        <dbReference type="Proteomes" id="UP000295361"/>
    </source>
</evidence>
<organism evidence="1 2">
    <name type="scientific">Roseateles toxinivorans</name>
    <dbReference type="NCBI Taxonomy" id="270368"/>
    <lineage>
        <taxon>Bacteria</taxon>
        <taxon>Pseudomonadati</taxon>
        <taxon>Pseudomonadota</taxon>
        <taxon>Betaproteobacteria</taxon>
        <taxon>Burkholderiales</taxon>
        <taxon>Sphaerotilaceae</taxon>
        <taxon>Roseateles</taxon>
    </lineage>
</organism>
<protein>
    <recommendedName>
        <fullName evidence="3">DUF1579 domain-containing protein</fullName>
    </recommendedName>
</protein>
<dbReference type="PROSITE" id="PS51318">
    <property type="entry name" value="TAT"/>
    <property type="match status" value="1"/>
</dbReference>
<proteinExistence type="predicted"/>
<gene>
    <name evidence="1" type="ORF">DES47_11124</name>
</gene>
<accession>A0A4R6QFP6</accession>
<dbReference type="InterPro" id="IPR006311">
    <property type="entry name" value="TAT_signal"/>
</dbReference>
<dbReference type="AlphaFoldDB" id="A0A4R6QFP6"/>
<dbReference type="Proteomes" id="UP000295361">
    <property type="component" value="Unassembled WGS sequence"/>
</dbReference>
<dbReference type="EMBL" id="SNXS01000011">
    <property type="protein sequence ID" value="TDP61607.1"/>
    <property type="molecule type" value="Genomic_DNA"/>
</dbReference>
<reference evidence="1 2" key="1">
    <citation type="submission" date="2019-03" db="EMBL/GenBank/DDBJ databases">
        <title>Genomic Encyclopedia of Type Strains, Phase IV (KMG-IV): sequencing the most valuable type-strain genomes for metagenomic binning, comparative biology and taxonomic classification.</title>
        <authorList>
            <person name="Goeker M."/>
        </authorList>
    </citation>
    <scope>NUCLEOTIDE SEQUENCE [LARGE SCALE GENOMIC DNA]</scope>
    <source>
        <strain evidence="1 2">DSM 16998</strain>
    </source>
</reference>
<dbReference type="RefSeq" id="WP_133703459.1">
    <property type="nucleotide sequence ID" value="NZ_SNXS01000011.1"/>
</dbReference>